<dbReference type="EMBL" id="LWDX02048411">
    <property type="protein sequence ID" value="OEL21225.1"/>
    <property type="molecule type" value="Genomic_DNA"/>
</dbReference>
<feature type="region of interest" description="Disordered" evidence="1">
    <location>
        <begin position="1"/>
        <end position="76"/>
    </location>
</feature>
<sequence length="76" mass="8057">LGEDAVAPEFGGDQPLREGNDGHLTYEQVVDKNRPSCSPHKSCAGRGGSPATRRPCTYKNHCPHGPPAGHARAMHA</sequence>
<evidence type="ECO:0000313" key="2">
    <source>
        <dbReference type="EMBL" id="OEL21225.1"/>
    </source>
</evidence>
<organism evidence="2 3">
    <name type="scientific">Dichanthelium oligosanthes</name>
    <dbReference type="NCBI Taxonomy" id="888268"/>
    <lineage>
        <taxon>Eukaryota</taxon>
        <taxon>Viridiplantae</taxon>
        <taxon>Streptophyta</taxon>
        <taxon>Embryophyta</taxon>
        <taxon>Tracheophyta</taxon>
        <taxon>Spermatophyta</taxon>
        <taxon>Magnoliopsida</taxon>
        <taxon>Liliopsida</taxon>
        <taxon>Poales</taxon>
        <taxon>Poaceae</taxon>
        <taxon>PACMAD clade</taxon>
        <taxon>Panicoideae</taxon>
        <taxon>Panicodae</taxon>
        <taxon>Paniceae</taxon>
        <taxon>Dichantheliinae</taxon>
        <taxon>Dichanthelium</taxon>
    </lineage>
</organism>
<protein>
    <submittedName>
        <fullName evidence="2">Uncharacterized protein</fullName>
    </submittedName>
</protein>
<gene>
    <name evidence="2" type="ORF">BAE44_0017757</name>
</gene>
<accession>A0A1E5V8A4</accession>
<dbReference type="AlphaFoldDB" id="A0A1E5V8A4"/>
<evidence type="ECO:0000313" key="3">
    <source>
        <dbReference type="Proteomes" id="UP000095767"/>
    </source>
</evidence>
<comment type="caution">
    <text evidence="2">The sequence shown here is derived from an EMBL/GenBank/DDBJ whole genome shotgun (WGS) entry which is preliminary data.</text>
</comment>
<proteinExistence type="predicted"/>
<reference evidence="2 3" key="1">
    <citation type="submission" date="2016-09" db="EMBL/GenBank/DDBJ databases">
        <title>The draft genome of Dichanthelium oligosanthes: A C3 panicoid grass species.</title>
        <authorList>
            <person name="Studer A.J."/>
            <person name="Schnable J.C."/>
            <person name="Brutnell T.P."/>
        </authorList>
    </citation>
    <scope>NUCLEOTIDE SEQUENCE [LARGE SCALE GENOMIC DNA]</scope>
    <source>
        <strain evidence="3">cv. Kellogg 1175</strain>
        <tissue evidence="2">Leaf</tissue>
    </source>
</reference>
<dbReference type="Proteomes" id="UP000095767">
    <property type="component" value="Unassembled WGS sequence"/>
</dbReference>
<feature type="non-terminal residue" evidence="2">
    <location>
        <position position="1"/>
    </location>
</feature>
<name>A0A1E5V8A4_9POAL</name>
<keyword evidence="3" id="KW-1185">Reference proteome</keyword>
<evidence type="ECO:0000256" key="1">
    <source>
        <dbReference type="SAM" id="MobiDB-lite"/>
    </source>
</evidence>